<evidence type="ECO:0000313" key="3">
    <source>
        <dbReference type="EMBL" id="KAK3674191.1"/>
    </source>
</evidence>
<accession>A0AAE0WM14</accession>
<protein>
    <submittedName>
        <fullName evidence="3">Uncharacterized protein</fullName>
    </submittedName>
</protein>
<evidence type="ECO:0000256" key="2">
    <source>
        <dbReference type="SAM" id="Phobius"/>
    </source>
</evidence>
<organism evidence="3 4">
    <name type="scientific">Recurvomyces mirabilis</name>
    <dbReference type="NCBI Taxonomy" id="574656"/>
    <lineage>
        <taxon>Eukaryota</taxon>
        <taxon>Fungi</taxon>
        <taxon>Dikarya</taxon>
        <taxon>Ascomycota</taxon>
        <taxon>Pezizomycotina</taxon>
        <taxon>Dothideomycetes</taxon>
        <taxon>Dothideomycetidae</taxon>
        <taxon>Mycosphaerellales</taxon>
        <taxon>Teratosphaeriaceae</taxon>
        <taxon>Recurvomyces</taxon>
    </lineage>
</organism>
<reference evidence="3" key="1">
    <citation type="submission" date="2023-07" db="EMBL/GenBank/DDBJ databases">
        <title>Black Yeasts Isolated from many extreme environments.</title>
        <authorList>
            <person name="Coleine C."/>
            <person name="Stajich J.E."/>
            <person name="Selbmann L."/>
        </authorList>
    </citation>
    <scope>NUCLEOTIDE SEQUENCE</scope>
    <source>
        <strain evidence="3">CCFEE 5485</strain>
    </source>
</reference>
<dbReference type="EMBL" id="JAUTXT010000021">
    <property type="protein sequence ID" value="KAK3674191.1"/>
    <property type="molecule type" value="Genomic_DNA"/>
</dbReference>
<gene>
    <name evidence="3" type="ORF">LTR78_006038</name>
</gene>
<keyword evidence="4" id="KW-1185">Reference proteome</keyword>
<sequence>MGVVISKTGVLTPISVASIIIGFVSFAFTVATFLRVLWTNFMTLGEAPHEVHAYLTNLRTELLEERANLKVMKKNYRRHHKLIQQGGRGSRVDSGMELDDVTIKTMNDTIRYLIKRFKEIEKPFLEPGELGISGDTNPRKRRRRSRSESPYDQSYNSPPEKAHGRGRYDDDVKDPRMSRYADERGIDEDDDKYWAQRTQYAQYSFKKRMTWLYKKGDAQSLFEALTRVQTRRIARQVAGISCLVHEYGSSTLEMQDSVRRIDERMSRFVGFYLDDNPIHNATL</sequence>
<keyword evidence="2" id="KW-0472">Membrane</keyword>
<keyword evidence="2" id="KW-1133">Transmembrane helix</keyword>
<keyword evidence="2" id="KW-0812">Transmembrane</keyword>
<evidence type="ECO:0000313" key="4">
    <source>
        <dbReference type="Proteomes" id="UP001274830"/>
    </source>
</evidence>
<comment type="caution">
    <text evidence="3">The sequence shown here is derived from an EMBL/GenBank/DDBJ whole genome shotgun (WGS) entry which is preliminary data.</text>
</comment>
<evidence type="ECO:0000256" key="1">
    <source>
        <dbReference type="SAM" id="MobiDB-lite"/>
    </source>
</evidence>
<feature type="compositionally biased region" description="Basic and acidic residues" evidence="1">
    <location>
        <begin position="160"/>
        <end position="182"/>
    </location>
</feature>
<feature type="region of interest" description="Disordered" evidence="1">
    <location>
        <begin position="128"/>
        <end position="182"/>
    </location>
</feature>
<dbReference type="AlphaFoldDB" id="A0AAE0WM14"/>
<proteinExistence type="predicted"/>
<name>A0AAE0WM14_9PEZI</name>
<dbReference type="Proteomes" id="UP001274830">
    <property type="component" value="Unassembled WGS sequence"/>
</dbReference>
<feature type="transmembrane region" description="Helical" evidence="2">
    <location>
        <begin position="12"/>
        <end position="34"/>
    </location>
</feature>